<evidence type="ECO:0000256" key="8">
    <source>
        <dbReference type="ARBA" id="ARBA00022842"/>
    </source>
</evidence>
<proteinExistence type="inferred from homology"/>
<dbReference type="Gene3D" id="3.30.460.10">
    <property type="entry name" value="Beta Polymerase, domain 2"/>
    <property type="match status" value="1"/>
</dbReference>
<dbReference type="SUPFAM" id="SSF81301">
    <property type="entry name" value="Nucleotidyltransferase"/>
    <property type="match status" value="1"/>
</dbReference>
<keyword evidence="5" id="KW-0479">Metal-binding</keyword>
<gene>
    <name evidence="11" type="ORF">D2V05_08405</name>
    <name evidence="12" type="ORF">FQ017_08330</name>
</gene>
<evidence type="ECO:0000256" key="9">
    <source>
        <dbReference type="ARBA" id="ARBA00038276"/>
    </source>
</evidence>
<evidence type="ECO:0000313" key="12">
    <source>
        <dbReference type="EMBL" id="TXJ95539.1"/>
    </source>
</evidence>
<protein>
    <submittedName>
        <fullName evidence="11 12">Nucleotidyltransferase</fullName>
    </submittedName>
</protein>
<keyword evidence="8" id="KW-0460">Magnesium</keyword>
<dbReference type="PANTHER" id="PTHR33571">
    <property type="entry name" value="SSL8005 PROTEIN"/>
    <property type="match status" value="1"/>
</dbReference>
<evidence type="ECO:0000313" key="11">
    <source>
        <dbReference type="EMBL" id="RIV44908.1"/>
    </source>
</evidence>
<dbReference type="RefSeq" id="WP_119647222.1">
    <property type="nucleotide sequence ID" value="NZ_QXFI01000022.1"/>
</dbReference>
<evidence type="ECO:0000256" key="1">
    <source>
        <dbReference type="ARBA" id="ARBA00001946"/>
    </source>
</evidence>
<dbReference type="EMBL" id="QXFI01000022">
    <property type="protein sequence ID" value="RIV44908.1"/>
    <property type="molecule type" value="Genomic_DNA"/>
</dbReference>
<dbReference type="InterPro" id="IPR043519">
    <property type="entry name" value="NT_sf"/>
</dbReference>
<keyword evidence="7" id="KW-0067">ATP-binding</keyword>
<evidence type="ECO:0000256" key="6">
    <source>
        <dbReference type="ARBA" id="ARBA00022741"/>
    </source>
</evidence>
<evidence type="ECO:0000256" key="5">
    <source>
        <dbReference type="ARBA" id="ARBA00022723"/>
    </source>
</evidence>
<comment type="similarity">
    <text evidence="9">Belongs to the MntA antitoxin family.</text>
</comment>
<keyword evidence="14" id="KW-1185">Reference proteome</keyword>
<dbReference type="AlphaFoldDB" id="A0A3A1NHN2"/>
<sequence>MKSLNEIKSILEKNKSRLFHSYPIKALAIFGSFARNEGKKNSDLDILVEFNDKIGIRFIDLANELEKLIGLKIDLVSRKGIKERYFKSIEEDLIYIFKR</sequence>
<comment type="cofactor">
    <cofactor evidence="1">
        <name>Mg(2+)</name>
        <dbReference type="ChEBI" id="CHEBI:18420"/>
    </cofactor>
</comment>
<dbReference type="InterPro" id="IPR052038">
    <property type="entry name" value="Type-VII_TA_antitoxin"/>
</dbReference>
<dbReference type="InterPro" id="IPR002934">
    <property type="entry name" value="Polymerase_NTP_transf_dom"/>
</dbReference>
<reference evidence="11 13" key="1">
    <citation type="submission" date="2018-08" db="EMBL/GenBank/DDBJ databases">
        <title>Proposal of Muricauda 72 sp.nov. and Muricauda NH166 sp.nov., isolated from seawater.</title>
        <authorList>
            <person name="Cheng H."/>
            <person name="Wu Y.-H."/>
            <person name="Guo L.-L."/>
            <person name="Xu X.-W."/>
        </authorList>
    </citation>
    <scope>NUCLEOTIDE SEQUENCE [LARGE SCALE GENOMIC DNA]</scope>
    <source>
        <strain evidence="11 13">72</strain>
    </source>
</reference>
<dbReference type="CDD" id="cd05403">
    <property type="entry name" value="NT_KNTase_like"/>
    <property type="match status" value="1"/>
</dbReference>
<name>A0A3A1NHN2_9FLAO</name>
<evidence type="ECO:0000259" key="10">
    <source>
        <dbReference type="Pfam" id="PF01909"/>
    </source>
</evidence>
<keyword evidence="6" id="KW-0547">Nucleotide-binding</keyword>
<dbReference type="GO" id="GO:0016779">
    <property type="term" value="F:nucleotidyltransferase activity"/>
    <property type="evidence" value="ECO:0007669"/>
    <property type="project" value="UniProtKB-KW"/>
</dbReference>
<dbReference type="GO" id="GO:0005524">
    <property type="term" value="F:ATP binding"/>
    <property type="evidence" value="ECO:0007669"/>
    <property type="project" value="UniProtKB-KW"/>
</dbReference>
<dbReference type="EMBL" id="VNWK01000022">
    <property type="protein sequence ID" value="TXJ95539.1"/>
    <property type="molecule type" value="Genomic_DNA"/>
</dbReference>
<evidence type="ECO:0000256" key="3">
    <source>
        <dbReference type="ARBA" id="ARBA00022679"/>
    </source>
</evidence>
<dbReference type="Pfam" id="PF01909">
    <property type="entry name" value="NTP_transf_2"/>
    <property type="match status" value="1"/>
</dbReference>
<keyword evidence="2" id="KW-1277">Toxin-antitoxin system</keyword>
<evidence type="ECO:0000313" key="14">
    <source>
        <dbReference type="Proteomes" id="UP000321621"/>
    </source>
</evidence>
<keyword evidence="4" id="KW-0548">Nucleotidyltransferase</keyword>
<organism evidence="11 13">
    <name type="scientific">Flagellimonas pelagia</name>
    <dbReference type="NCBI Taxonomy" id="2306998"/>
    <lineage>
        <taxon>Bacteria</taxon>
        <taxon>Pseudomonadati</taxon>
        <taxon>Bacteroidota</taxon>
        <taxon>Flavobacteriia</taxon>
        <taxon>Flavobacteriales</taxon>
        <taxon>Flavobacteriaceae</taxon>
        <taxon>Flagellimonas</taxon>
    </lineage>
</organism>
<feature type="domain" description="Polymerase nucleotidyl transferase" evidence="10">
    <location>
        <begin position="19"/>
        <end position="92"/>
    </location>
</feature>
<dbReference type="OrthoDB" id="9809668at2"/>
<evidence type="ECO:0000256" key="2">
    <source>
        <dbReference type="ARBA" id="ARBA00022649"/>
    </source>
</evidence>
<dbReference type="PANTHER" id="PTHR33571:SF14">
    <property type="entry name" value="PROTEIN ADENYLYLTRANSFERASE MJ0435-RELATED"/>
    <property type="match status" value="1"/>
</dbReference>
<keyword evidence="3 11" id="KW-0808">Transferase</keyword>
<dbReference type="GO" id="GO:0046872">
    <property type="term" value="F:metal ion binding"/>
    <property type="evidence" value="ECO:0007669"/>
    <property type="project" value="UniProtKB-KW"/>
</dbReference>
<dbReference type="Proteomes" id="UP000266691">
    <property type="component" value="Unassembled WGS sequence"/>
</dbReference>
<evidence type="ECO:0000256" key="4">
    <source>
        <dbReference type="ARBA" id="ARBA00022695"/>
    </source>
</evidence>
<comment type="caution">
    <text evidence="11">The sequence shown here is derived from an EMBL/GenBank/DDBJ whole genome shotgun (WGS) entry which is preliminary data.</text>
</comment>
<reference evidence="12 14" key="2">
    <citation type="submission" date="2019-07" db="EMBL/GenBank/DDBJ databases">
        <title>Draft genome of two Muricauda strains isolated from deep sea.</title>
        <authorList>
            <person name="Sun C."/>
        </authorList>
    </citation>
    <scope>NUCLEOTIDE SEQUENCE [LARGE SCALE GENOMIC DNA]</scope>
    <source>
        <strain evidence="12 14">72</strain>
    </source>
</reference>
<dbReference type="Proteomes" id="UP000321621">
    <property type="component" value="Unassembled WGS sequence"/>
</dbReference>
<evidence type="ECO:0000256" key="7">
    <source>
        <dbReference type="ARBA" id="ARBA00022840"/>
    </source>
</evidence>
<evidence type="ECO:0000313" key="13">
    <source>
        <dbReference type="Proteomes" id="UP000266691"/>
    </source>
</evidence>
<accession>A0A3A1NHN2</accession>